<feature type="signal peptide" evidence="1">
    <location>
        <begin position="1"/>
        <end position="27"/>
    </location>
</feature>
<evidence type="ECO:0000313" key="3">
    <source>
        <dbReference type="Proteomes" id="UP000003204"/>
    </source>
</evidence>
<dbReference type="AlphaFoldDB" id="A0A828SYM8"/>
<evidence type="ECO:0008006" key="4">
    <source>
        <dbReference type="Google" id="ProtNLM"/>
    </source>
</evidence>
<gene>
    <name evidence="2" type="ORF">HMPREF0022_00022</name>
</gene>
<evidence type="ECO:0000256" key="1">
    <source>
        <dbReference type="SAM" id="SignalP"/>
    </source>
</evidence>
<reference evidence="2 3" key="1">
    <citation type="submission" date="2011-04" db="EMBL/GenBank/DDBJ databases">
        <authorList>
            <person name="Weinstock G."/>
            <person name="Sodergren E."/>
            <person name="Clifton S."/>
            <person name="Fulton L."/>
            <person name="Fulton B."/>
            <person name="Courtney L."/>
            <person name="Fronick C."/>
            <person name="Harrison M."/>
            <person name="Strong C."/>
            <person name="Farmer C."/>
            <person name="Delahaunty K."/>
            <person name="Markovic C."/>
            <person name="Hall O."/>
            <person name="Minx P."/>
            <person name="Tomlinson C."/>
            <person name="Mitreva M."/>
            <person name="Hou S."/>
            <person name="Chen J."/>
            <person name="Wollam A."/>
            <person name="Pepin K.H."/>
            <person name="Johnson M."/>
            <person name="Bhonagiri V."/>
            <person name="Zhang X."/>
            <person name="Suruliraj S."/>
            <person name="Warren W."/>
            <person name="Chinwalla A."/>
            <person name="Mardis E.R."/>
            <person name="Wilson R.K."/>
        </authorList>
    </citation>
    <scope>NUCLEOTIDE SEQUENCE [LARGE SCALE GENOMIC DNA]</scope>
    <source>
        <strain evidence="2 3">6014059</strain>
    </source>
</reference>
<dbReference type="Proteomes" id="UP000003204">
    <property type="component" value="Unassembled WGS sequence"/>
</dbReference>
<organism evidence="2 3">
    <name type="scientific">Acinetobacter baumannii 6014059</name>
    <dbReference type="NCBI Taxonomy" id="525242"/>
    <lineage>
        <taxon>Bacteria</taxon>
        <taxon>Pseudomonadati</taxon>
        <taxon>Pseudomonadota</taxon>
        <taxon>Gammaproteobacteria</taxon>
        <taxon>Moraxellales</taxon>
        <taxon>Moraxellaceae</taxon>
        <taxon>Acinetobacter</taxon>
        <taxon>Acinetobacter calcoaceticus/baumannii complex</taxon>
    </lineage>
</organism>
<proteinExistence type="predicted"/>
<protein>
    <recommendedName>
        <fullName evidence="4">Peptidase propeptide and YPEB domain protein</fullName>
    </recommendedName>
</protein>
<feature type="chain" id="PRO_5032969601" description="Peptidase propeptide and YPEB domain protein" evidence="1">
    <location>
        <begin position="28"/>
        <end position="141"/>
    </location>
</feature>
<accession>A0A828SYM8</accession>
<name>A0A828SYM8_ACIBA</name>
<keyword evidence="1" id="KW-0732">Signal</keyword>
<dbReference type="EMBL" id="ACYS02000003">
    <property type="protein sequence ID" value="EGJ70196.1"/>
    <property type="molecule type" value="Genomic_DNA"/>
</dbReference>
<sequence>MNMMNNKQGCVLGILSCIAVLPTNLWAAQPMNESALATQTGAVTAALPVIIAKAQDDAKKPEIEQRQVRQTLGDNYLQQVRWNSLRTSVLSPYQEQKQNQVIDGKEKKKLEMVALPERADRFTRYDFESKNVHGEVIITVK</sequence>
<evidence type="ECO:0000313" key="2">
    <source>
        <dbReference type="EMBL" id="EGJ70196.1"/>
    </source>
</evidence>
<comment type="caution">
    <text evidence="2">The sequence shown here is derived from an EMBL/GenBank/DDBJ whole genome shotgun (WGS) entry which is preliminary data.</text>
</comment>